<feature type="transmembrane region" description="Helical" evidence="1">
    <location>
        <begin position="206"/>
        <end position="223"/>
    </location>
</feature>
<dbReference type="EMBL" id="CAJJDM010000016">
    <property type="protein sequence ID" value="CAD8052241.1"/>
    <property type="molecule type" value="Genomic_DNA"/>
</dbReference>
<evidence type="ECO:0000313" key="3">
    <source>
        <dbReference type="Proteomes" id="UP000688137"/>
    </source>
</evidence>
<evidence type="ECO:0000256" key="1">
    <source>
        <dbReference type="SAM" id="Phobius"/>
    </source>
</evidence>
<sequence>MLKKLKLEIKDVTEKFRSNRKYTSLERVKEVEKIVINEIHNKDLDQKELLLHLALEIGHPLKVKSIELKEELENLLQLVLIELINCKESLNKDASEYYQCLEAINDKLYTIIAYKLRQLMKYEQLKFRIPRFGNTQKLLQKKINQLLACEINHSYLQEKRDAEYIDQIRKQYQEKKTIRKLTYGFIFIYFGILFRQKKWFQSINKHYRYALFGFVGAVLFYQLQ</sequence>
<dbReference type="OMA" id="QSINKHY"/>
<keyword evidence="3" id="KW-1185">Reference proteome</keyword>
<feature type="transmembrane region" description="Helical" evidence="1">
    <location>
        <begin position="177"/>
        <end position="194"/>
    </location>
</feature>
<proteinExistence type="predicted"/>
<protein>
    <submittedName>
        <fullName evidence="2">Uncharacterized protein</fullName>
    </submittedName>
</protein>
<keyword evidence="1" id="KW-1133">Transmembrane helix</keyword>
<reference evidence="2" key="1">
    <citation type="submission" date="2021-01" db="EMBL/GenBank/DDBJ databases">
        <authorList>
            <consortium name="Genoscope - CEA"/>
            <person name="William W."/>
        </authorList>
    </citation>
    <scope>NUCLEOTIDE SEQUENCE</scope>
</reference>
<keyword evidence="1" id="KW-0472">Membrane</keyword>
<gene>
    <name evidence="2" type="ORF">PPRIM_AZ9-3.1.T0190084</name>
</gene>
<evidence type="ECO:0000313" key="2">
    <source>
        <dbReference type="EMBL" id="CAD8052241.1"/>
    </source>
</evidence>
<dbReference type="AlphaFoldDB" id="A0A8S1KD82"/>
<keyword evidence="1" id="KW-0812">Transmembrane</keyword>
<organism evidence="2 3">
    <name type="scientific">Paramecium primaurelia</name>
    <dbReference type="NCBI Taxonomy" id="5886"/>
    <lineage>
        <taxon>Eukaryota</taxon>
        <taxon>Sar</taxon>
        <taxon>Alveolata</taxon>
        <taxon>Ciliophora</taxon>
        <taxon>Intramacronucleata</taxon>
        <taxon>Oligohymenophorea</taxon>
        <taxon>Peniculida</taxon>
        <taxon>Parameciidae</taxon>
        <taxon>Paramecium</taxon>
    </lineage>
</organism>
<accession>A0A8S1KD82</accession>
<comment type="caution">
    <text evidence="2">The sequence shown here is derived from an EMBL/GenBank/DDBJ whole genome shotgun (WGS) entry which is preliminary data.</text>
</comment>
<dbReference type="Proteomes" id="UP000688137">
    <property type="component" value="Unassembled WGS sequence"/>
</dbReference>
<name>A0A8S1KD82_PARPR</name>